<evidence type="ECO:0000259" key="2">
    <source>
        <dbReference type="SMART" id="SM00852"/>
    </source>
</evidence>
<dbReference type="InterPro" id="IPR041424">
    <property type="entry name" value="CinA_KH"/>
</dbReference>
<dbReference type="HAMAP" id="MF_00226_B">
    <property type="entry name" value="CinA_B"/>
    <property type="match status" value="1"/>
</dbReference>
<dbReference type="CDD" id="cd00885">
    <property type="entry name" value="cinA"/>
    <property type="match status" value="1"/>
</dbReference>
<dbReference type="PANTHER" id="PTHR13939:SF0">
    <property type="entry name" value="NMN AMIDOHYDROLASE-LIKE PROTEIN YFAY"/>
    <property type="match status" value="1"/>
</dbReference>
<organism evidence="3 4">
    <name type="scientific">Flavobacterium flabelliforme</name>
    <dbReference type="NCBI Taxonomy" id="2816119"/>
    <lineage>
        <taxon>Bacteria</taxon>
        <taxon>Pseudomonadati</taxon>
        <taxon>Bacteroidota</taxon>
        <taxon>Flavobacteriia</taxon>
        <taxon>Flavobacteriales</taxon>
        <taxon>Flavobacteriaceae</taxon>
        <taxon>Flavobacterium</taxon>
    </lineage>
</organism>
<comment type="caution">
    <text evidence="3">The sequence shown here is derived from an EMBL/GenBank/DDBJ whole genome shotgun (WGS) entry which is preliminary data.</text>
</comment>
<dbReference type="RefSeq" id="WP_210645718.1">
    <property type="nucleotide sequence ID" value="NZ_JAGFBU010000002.1"/>
</dbReference>
<dbReference type="InterPro" id="IPR008136">
    <property type="entry name" value="CinA_C"/>
</dbReference>
<evidence type="ECO:0000256" key="1">
    <source>
        <dbReference type="HAMAP-Rule" id="MF_00226"/>
    </source>
</evidence>
<reference evidence="3 4" key="1">
    <citation type="submission" date="2021-03" db="EMBL/GenBank/DDBJ databases">
        <title>Flavobacterium Flabelliformis Sp. Nov. And Flavobacterium Geliluteum Sp. Nov., Two Novel Multidrug Resistant Psychrophilic Species Isolated From Antarctica.</title>
        <authorList>
            <person name="Kralova S."/>
            <person name="Busse H.J."/>
            <person name="Bezdicek M."/>
            <person name="Nykrynova M."/>
            <person name="Kroupova E."/>
            <person name="Krsek D."/>
            <person name="Sedlacek I."/>
        </authorList>
    </citation>
    <scope>NUCLEOTIDE SEQUENCE [LARGE SCALE GENOMIC DNA]</scope>
    <source>
        <strain evidence="3 4">P4023</strain>
    </source>
</reference>
<dbReference type="PANTHER" id="PTHR13939">
    <property type="entry name" value="NICOTINAMIDE-NUCLEOTIDE AMIDOHYDROLASE PNCC"/>
    <property type="match status" value="1"/>
</dbReference>
<keyword evidence="4" id="KW-1185">Reference proteome</keyword>
<dbReference type="NCBIfam" id="TIGR00199">
    <property type="entry name" value="PncC_domain"/>
    <property type="match status" value="1"/>
</dbReference>
<dbReference type="NCBIfam" id="TIGR00200">
    <property type="entry name" value="cinA_nterm"/>
    <property type="match status" value="1"/>
</dbReference>
<dbReference type="SUPFAM" id="SSF142433">
    <property type="entry name" value="CinA-like"/>
    <property type="match status" value="1"/>
</dbReference>
<feature type="domain" description="MoaB/Mog" evidence="2">
    <location>
        <begin position="4"/>
        <end position="172"/>
    </location>
</feature>
<dbReference type="Pfam" id="PF02464">
    <property type="entry name" value="CinA"/>
    <property type="match status" value="1"/>
</dbReference>
<dbReference type="Pfam" id="PF18146">
    <property type="entry name" value="CinA_KH"/>
    <property type="match status" value="1"/>
</dbReference>
<dbReference type="InterPro" id="IPR001453">
    <property type="entry name" value="MoaB/Mog_dom"/>
</dbReference>
<evidence type="ECO:0000313" key="4">
    <source>
        <dbReference type="Proteomes" id="UP000674217"/>
    </source>
</evidence>
<dbReference type="InterPro" id="IPR050101">
    <property type="entry name" value="CinA"/>
</dbReference>
<comment type="similarity">
    <text evidence="1">Belongs to the CinA family.</text>
</comment>
<dbReference type="SMART" id="SM00852">
    <property type="entry name" value="MoCF_biosynth"/>
    <property type="match status" value="1"/>
</dbReference>
<dbReference type="EMBL" id="JAGFBU010000002">
    <property type="protein sequence ID" value="MBP4141693.1"/>
    <property type="molecule type" value="Genomic_DNA"/>
</dbReference>
<evidence type="ECO:0000313" key="3">
    <source>
        <dbReference type="EMBL" id="MBP4141693.1"/>
    </source>
</evidence>
<protein>
    <recommendedName>
        <fullName evidence="1">CinA-like protein</fullName>
    </recommendedName>
</protein>
<dbReference type="Gene3D" id="3.90.950.20">
    <property type="entry name" value="CinA-like"/>
    <property type="match status" value="1"/>
</dbReference>
<proteinExistence type="inferred from homology"/>
<dbReference type="Gene3D" id="3.40.980.10">
    <property type="entry name" value="MoaB/Mog-like domain"/>
    <property type="match status" value="1"/>
</dbReference>
<accession>A0ABS5CSU2</accession>
<gene>
    <name evidence="3" type="ORF">J3S90_07740</name>
</gene>
<dbReference type="InterPro" id="IPR008135">
    <property type="entry name" value="Competence-induced_CinA"/>
</dbReference>
<sequence length="416" mass="45958">MKATIVTIGDEILIGQIVDTNSGFIAKALDKIGVEINEMISISDDKNHILDTFAALQNKVDLVIVTGGLGPTKDDVTKKTFCDYFEDELVVNSQVLAHVTQIIEGFYKRPITQMNKDQALVPSKCTVLHNEVGTAPGMWMKKENTVFISLPGVPFEMKYLVENQIIPKVVLEYKRPYIIHRTILTYGQGESMVAERIEDWENNLPEFIKLAYLPALGRVRLRLSARGTDKKRLEEALEENIKSLDAIINDIIVGFDEEETIEFVIGRILKKQNKTLSTAESCTGGKIAEVLTAVSGSSQYFKGAVVSYATEVKINVLGISESLIKEHSVVSKEVVSAMALSVKKIMNTDYAIATTGNAGPSKGDSDAELGTVFIALATPTQIIVEEFNFGQPREKVIDRAVFKSLELLQKEILKNV</sequence>
<dbReference type="Proteomes" id="UP000674217">
    <property type="component" value="Unassembled WGS sequence"/>
</dbReference>
<dbReference type="SUPFAM" id="SSF53218">
    <property type="entry name" value="Molybdenum cofactor biosynthesis proteins"/>
    <property type="match status" value="1"/>
</dbReference>
<name>A0ABS5CSU2_9FLAO</name>
<dbReference type="InterPro" id="IPR036425">
    <property type="entry name" value="MoaB/Mog-like_dom_sf"/>
</dbReference>
<dbReference type="InterPro" id="IPR036653">
    <property type="entry name" value="CinA-like_C"/>
</dbReference>
<dbReference type="PIRSF" id="PIRSF006728">
    <property type="entry name" value="CinA"/>
    <property type="match status" value="1"/>
</dbReference>
<dbReference type="Pfam" id="PF00994">
    <property type="entry name" value="MoCF_biosynth"/>
    <property type="match status" value="1"/>
</dbReference>